<gene>
    <name evidence="2" type="ORF">LEN_3555</name>
</gene>
<sequence>MSALTMELDELKQAWQDLSHKLDRQHRTERLRLREERGRRLRSGLRPLVWGQALQIAAGVLLTIWGALFWSAHADSAHLIVIGLIVQVYGIALTVCGALVQSRVAGIDYTAPVLTLQRRLAALRQAYVRGGLAVGLAWWLLWMPVLAAILMSLFGVDLYRNAPSLFVYGGAVGVAGLLASVWFLRWSRNPRRPRLAKAVDESIVGVSLRRAQAVVEEIERFERE</sequence>
<keyword evidence="1" id="KW-0472">Membrane</keyword>
<organism evidence="2 3">
    <name type="scientific">Lysobacter enzymogenes</name>
    <dbReference type="NCBI Taxonomy" id="69"/>
    <lineage>
        <taxon>Bacteria</taxon>
        <taxon>Pseudomonadati</taxon>
        <taxon>Pseudomonadota</taxon>
        <taxon>Gammaproteobacteria</taxon>
        <taxon>Lysobacterales</taxon>
        <taxon>Lysobacteraceae</taxon>
        <taxon>Lysobacter</taxon>
    </lineage>
</organism>
<reference evidence="2 3" key="1">
    <citation type="journal article" date="2017" name="DNA Res.">
        <title>Complete genome sequence and expression profile of the commercial lytic enzyme producer Lysobacter enzymogenes M497-1.</title>
        <authorList>
            <person name="Takami H."/>
            <person name="Toyoda A."/>
            <person name="Uchiyama I."/>
            <person name="Itoh T."/>
            <person name="Takaki Y."/>
            <person name="Arai W."/>
            <person name="Nishi S."/>
            <person name="Kawai M."/>
            <person name="Shinya K."/>
            <person name="Ikeda H."/>
        </authorList>
    </citation>
    <scope>NUCLEOTIDE SEQUENCE [LARGE SCALE GENOMIC DNA]</scope>
    <source>
        <strain evidence="2 3">M497-1</strain>
    </source>
</reference>
<feature type="transmembrane region" description="Helical" evidence="1">
    <location>
        <begin position="165"/>
        <end position="184"/>
    </location>
</feature>
<dbReference type="EMBL" id="AP014940">
    <property type="protein sequence ID" value="BAV99042.1"/>
    <property type="molecule type" value="Genomic_DNA"/>
</dbReference>
<evidence type="ECO:0000313" key="3">
    <source>
        <dbReference type="Proteomes" id="UP000218824"/>
    </source>
</evidence>
<keyword evidence="1" id="KW-0812">Transmembrane</keyword>
<evidence type="ECO:0000256" key="1">
    <source>
        <dbReference type="SAM" id="Phobius"/>
    </source>
</evidence>
<dbReference type="GeneID" id="83065364"/>
<dbReference type="KEGG" id="lem:LEN_3555"/>
<keyword evidence="1" id="KW-1133">Transmembrane helix</keyword>
<protein>
    <recommendedName>
        <fullName evidence="4">Serine/threonine protein kinase</fullName>
    </recommendedName>
</protein>
<accession>A0AAU9B087</accession>
<dbReference type="RefSeq" id="WP_145960133.1">
    <property type="nucleotide sequence ID" value="NZ_AP014940.1"/>
</dbReference>
<feature type="transmembrane region" description="Helical" evidence="1">
    <location>
        <begin position="76"/>
        <end position="100"/>
    </location>
</feature>
<name>A0AAU9B087_LYSEN</name>
<evidence type="ECO:0000313" key="2">
    <source>
        <dbReference type="EMBL" id="BAV99042.1"/>
    </source>
</evidence>
<feature type="transmembrane region" description="Helical" evidence="1">
    <location>
        <begin position="126"/>
        <end position="153"/>
    </location>
</feature>
<dbReference type="Proteomes" id="UP000218824">
    <property type="component" value="Chromosome"/>
</dbReference>
<dbReference type="AlphaFoldDB" id="A0AAU9B087"/>
<feature type="transmembrane region" description="Helical" evidence="1">
    <location>
        <begin position="48"/>
        <end position="70"/>
    </location>
</feature>
<proteinExistence type="predicted"/>
<evidence type="ECO:0008006" key="4">
    <source>
        <dbReference type="Google" id="ProtNLM"/>
    </source>
</evidence>